<evidence type="ECO:0000256" key="1">
    <source>
        <dbReference type="ARBA" id="ARBA00022617"/>
    </source>
</evidence>
<dbReference type="GO" id="GO:0004497">
    <property type="term" value="F:monooxygenase activity"/>
    <property type="evidence" value="ECO:0007669"/>
    <property type="project" value="UniProtKB-KW"/>
</dbReference>
<evidence type="ECO:0000313" key="6">
    <source>
        <dbReference type="EMBL" id="CAK9186300.1"/>
    </source>
</evidence>
<evidence type="ECO:0000256" key="3">
    <source>
        <dbReference type="ARBA" id="ARBA00023002"/>
    </source>
</evidence>
<dbReference type="SUPFAM" id="SSF48264">
    <property type="entry name" value="Cytochrome P450"/>
    <property type="match status" value="1"/>
</dbReference>
<keyword evidence="2" id="KW-0479">Metal-binding</keyword>
<evidence type="ECO:0000313" key="7">
    <source>
        <dbReference type="Proteomes" id="UP001642360"/>
    </source>
</evidence>
<keyword evidence="5" id="KW-0503">Monooxygenase</keyword>
<evidence type="ECO:0000256" key="2">
    <source>
        <dbReference type="ARBA" id="ARBA00022723"/>
    </source>
</evidence>
<keyword evidence="3" id="KW-0560">Oxidoreductase</keyword>
<dbReference type="InterPro" id="IPR036396">
    <property type="entry name" value="Cyt_P450_sf"/>
</dbReference>
<evidence type="ECO:0000256" key="4">
    <source>
        <dbReference type="ARBA" id="ARBA00023004"/>
    </source>
</evidence>
<name>A0ABC8UYZ4_9AQUA</name>
<feature type="non-terminal residue" evidence="6">
    <location>
        <position position="90"/>
    </location>
</feature>
<dbReference type="EMBL" id="CAUOFW020009514">
    <property type="protein sequence ID" value="CAK9186300.1"/>
    <property type="molecule type" value="Genomic_DNA"/>
</dbReference>
<dbReference type="Gene3D" id="1.10.630.10">
    <property type="entry name" value="Cytochrome P450"/>
    <property type="match status" value="1"/>
</dbReference>
<sequence length="90" mass="10681">MRMVAGKRYFGEDEGDEEAKRFREIMEEAMLLGFEKKFVRLGKNMDEFLQGLIEEHRRDHSRNAMISHLLSLQQSQPEYYADQIIKGLIM</sequence>
<dbReference type="Proteomes" id="UP001642360">
    <property type="component" value="Unassembled WGS sequence"/>
</dbReference>
<accession>A0ABC8UYZ4</accession>
<dbReference type="PANTHER" id="PTHR47947:SF55">
    <property type="entry name" value="CYTOCHROME P450 81E8-LIKE"/>
    <property type="match status" value="1"/>
</dbReference>
<organism evidence="6 7">
    <name type="scientific">Ilex paraguariensis</name>
    <name type="common">yerba mate</name>
    <dbReference type="NCBI Taxonomy" id="185542"/>
    <lineage>
        <taxon>Eukaryota</taxon>
        <taxon>Viridiplantae</taxon>
        <taxon>Streptophyta</taxon>
        <taxon>Embryophyta</taxon>
        <taxon>Tracheophyta</taxon>
        <taxon>Spermatophyta</taxon>
        <taxon>Magnoliopsida</taxon>
        <taxon>eudicotyledons</taxon>
        <taxon>Gunneridae</taxon>
        <taxon>Pentapetalae</taxon>
        <taxon>asterids</taxon>
        <taxon>campanulids</taxon>
        <taxon>Aquifoliales</taxon>
        <taxon>Aquifoliaceae</taxon>
        <taxon>Ilex</taxon>
    </lineage>
</organism>
<keyword evidence="4" id="KW-0408">Iron</keyword>
<dbReference type="GO" id="GO:0046872">
    <property type="term" value="F:metal ion binding"/>
    <property type="evidence" value="ECO:0007669"/>
    <property type="project" value="UniProtKB-KW"/>
</dbReference>
<evidence type="ECO:0000256" key="5">
    <source>
        <dbReference type="ARBA" id="ARBA00023033"/>
    </source>
</evidence>
<protein>
    <submittedName>
        <fullName evidence="6">Uncharacterized protein</fullName>
    </submittedName>
</protein>
<dbReference type="InterPro" id="IPR050651">
    <property type="entry name" value="Plant_Cytochrome_P450_Monoox"/>
</dbReference>
<keyword evidence="1" id="KW-0349">Heme</keyword>
<comment type="caution">
    <text evidence="6">The sequence shown here is derived from an EMBL/GenBank/DDBJ whole genome shotgun (WGS) entry which is preliminary data.</text>
</comment>
<reference evidence="6 7" key="1">
    <citation type="submission" date="2024-02" db="EMBL/GenBank/DDBJ databases">
        <authorList>
            <person name="Vignale AGUSTIN F."/>
            <person name="Sosa J E."/>
            <person name="Modenutti C."/>
        </authorList>
    </citation>
    <scope>NUCLEOTIDE SEQUENCE [LARGE SCALE GENOMIC DNA]</scope>
</reference>
<dbReference type="AlphaFoldDB" id="A0ABC8UYZ4"/>
<dbReference type="PANTHER" id="PTHR47947">
    <property type="entry name" value="CYTOCHROME P450 82C3-RELATED"/>
    <property type="match status" value="1"/>
</dbReference>
<keyword evidence="7" id="KW-1185">Reference proteome</keyword>
<proteinExistence type="predicted"/>
<gene>
    <name evidence="6" type="ORF">ILEXP_LOCUS56778</name>
</gene>